<proteinExistence type="predicted"/>
<keyword evidence="3" id="KW-1185">Reference proteome</keyword>
<feature type="region of interest" description="Disordered" evidence="1">
    <location>
        <begin position="186"/>
        <end position="212"/>
    </location>
</feature>
<feature type="compositionally biased region" description="Low complexity" evidence="1">
    <location>
        <begin position="25"/>
        <end position="39"/>
    </location>
</feature>
<dbReference type="Proteomes" id="UP001159641">
    <property type="component" value="Unassembled WGS sequence"/>
</dbReference>
<comment type="caution">
    <text evidence="2">The sequence shown here is derived from an EMBL/GenBank/DDBJ whole genome shotgun (WGS) entry which is preliminary data.</text>
</comment>
<reference evidence="2 3" key="1">
    <citation type="submission" date="2022-11" db="EMBL/GenBank/DDBJ databases">
        <title>Whole genome sequence of Eschrichtius robustus ER-17-0199.</title>
        <authorList>
            <person name="Bruniche-Olsen A."/>
            <person name="Black A.N."/>
            <person name="Fields C.J."/>
            <person name="Walden K."/>
            <person name="Dewoody J.A."/>
        </authorList>
    </citation>
    <scope>NUCLEOTIDE SEQUENCE [LARGE SCALE GENOMIC DNA]</scope>
    <source>
        <strain evidence="2">ER-17-0199</strain>
        <tissue evidence="2">Blubber</tissue>
    </source>
</reference>
<accession>A0AB34GZH8</accession>
<dbReference type="EMBL" id="JAIQCJ010002005">
    <property type="protein sequence ID" value="KAJ8785912.1"/>
    <property type="molecule type" value="Genomic_DNA"/>
</dbReference>
<feature type="region of interest" description="Disordered" evidence="1">
    <location>
        <begin position="124"/>
        <end position="145"/>
    </location>
</feature>
<name>A0AB34GZH8_ESCRO</name>
<evidence type="ECO:0000256" key="1">
    <source>
        <dbReference type="SAM" id="MobiDB-lite"/>
    </source>
</evidence>
<organism evidence="2 3">
    <name type="scientific">Eschrichtius robustus</name>
    <name type="common">California gray whale</name>
    <name type="synonym">Eschrichtius gibbosus</name>
    <dbReference type="NCBI Taxonomy" id="9764"/>
    <lineage>
        <taxon>Eukaryota</taxon>
        <taxon>Metazoa</taxon>
        <taxon>Chordata</taxon>
        <taxon>Craniata</taxon>
        <taxon>Vertebrata</taxon>
        <taxon>Euteleostomi</taxon>
        <taxon>Mammalia</taxon>
        <taxon>Eutheria</taxon>
        <taxon>Laurasiatheria</taxon>
        <taxon>Artiodactyla</taxon>
        <taxon>Whippomorpha</taxon>
        <taxon>Cetacea</taxon>
        <taxon>Mysticeti</taxon>
        <taxon>Eschrichtiidae</taxon>
        <taxon>Eschrichtius</taxon>
    </lineage>
</organism>
<sequence>MGPPGDCWRSYPGLWRRQNGGESGPGARRPGVREAPGGRPRAGGGPALGARLSPGLRQPERLRGSVAWGVGCSAEWERPDAGTERGTQAPPAALLVFAPPYASAPVAQRLLGPSWLHVSIRSPPLPPPLSSGGPGPFRKRGKEVGAGRAGLQVCRDSLLRRLCGPLNAVCVKLRLITTFLPDPGDLSTGSRSPAWGRLSVTAAADRPPPPPH</sequence>
<feature type="region of interest" description="Disordered" evidence="1">
    <location>
        <begin position="1"/>
        <end position="60"/>
    </location>
</feature>
<evidence type="ECO:0000313" key="3">
    <source>
        <dbReference type="Proteomes" id="UP001159641"/>
    </source>
</evidence>
<gene>
    <name evidence="2" type="ORF">J1605_006872</name>
</gene>
<dbReference type="AlphaFoldDB" id="A0AB34GZH8"/>
<protein>
    <submittedName>
        <fullName evidence="2">Uncharacterized protein</fullName>
    </submittedName>
</protein>
<evidence type="ECO:0000313" key="2">
    <source>
        <dbReference type="EMBL" id="KAJ8785912.1"/>
    </source>
</evidence>